<evidence type="ECO:0000259" key="9">
    <source>
        <dbReference type="Pfam" id="PF12704"/>
    </source>
</evidence>
<comment type="subcellular location">
    <subcellularLocation>
        <location evidence="1">Cell membrane</location>
        <topology evidence="1">Multi-pass membrane protein</topology>
    </subcellularLocation>
</comment>
<evidence type="ECO:0000256" key="2">
    <source>
        <dbReference type="ARBA" id="ARBA00022475"/>
    </source>
</evidence>
<evidence type="ECO:0000256" key="7">
    <source>
        <dbReference type="SAM" id="Phobius"/>
    </source>
</evidence>
<dbReference type="InterPro" id="IPR025857">
    <property type="entry name" value="MacB_PCD"/>
</dbReference>
<name>A0A098S613_9BACT</name>
<dbReference type="GO" id="GO:0005886">
    <property type="term" value="C:plasma membrane"/>
    <property type="evidence" value="ECO:0007669"/>
    <property type="project" value="UniProtKB-SubCell"/>
</dbReference>
<evidence type="ECO:0000256" key="5">
    <source>
        <dbReference type="ARBA" id="ARBA00023136"/>
    </source>
</evidence>
<dbReference type="PANTHER" id="PTHR30572:SF4">
    <property type="entry name" value="ABC TRANSPORTER PERMEASE YTRF"/>
    <property type="match status" value="1"/>
</dbReference>
<dbReference type="GO" id="GO:0022857">
    <property type="term" value="F:transmembrane transporter activity"/>
    <property type="evidence" value="ECO:0007669"/>
    <property type="project" value="TreeGrafter"/>
</dbReference>
<evidence type="ECO:0000256" key="6">
    <source>
        <dbReference type="ARBA" id="ARBA00038076"/>
    </source>
</evidence>
<evidence type="ECO:0000256" key="3">
    <source>
        <dbReference type="ARBA" id="ARBA00022692"/>
    </source>
</evidence>
<feature type="domain" description="ABC3 transporter permease C-terminal" evidence="8">
    <location>
        <begin position="293"/>
        <end position="405"/>
    </location>
</feature>
<accession>A0A098S613</accession>
<dbReference type="PANTHER" id="PTHR30572">
    <property type="entry name" value="MEMBRANE COMPONENT OF TRANSPORTER-RELATED"/>
    <property type="match status" value="1"/>
</dbReference>
<keyword evidence="5 7" id="KW-0472">Membrane</keyword>
<dbReference type="STRING" id="1524460.IX84_14905"/>
<keyword evidence="11" id="KW-1185">Reference proteome</keyword>
<dbReference type="RefSeq" id="WP_044221956.1">
    <property type="nucleotide sequence ID" value="NZ_CAKZLC010000138.1"/>
</dbReference>
<feature type="transmembrane region" description="Helical" evidence="7">
    <location>
        <begin position="288"/>
        <end position="313"/>
    </location>
</feature>
<evidence type="ECO:0000259" key="8">
    <source>
        <dbReference type="Pfam" id="PF02687"/>
    </source>
</evidence>
<organism evidence="10 11">
    <name type="scientific">Phaeodactylibacter xiamenensis</name>
    <dbReference type="NCBI Taxonomy" id="1524460"/>
    <lineage>
        <taxon>Bacteria</taxon>
        <taxon>Pseudomonadati</taxon>
        <taxon>Bacteroidota</taxon>
        <taxon>Saprospiria</taxon>
        <taxon>Saprospirales</taxon>
        <taxon>Haliscomenobacteraceae</taxon>
        <taxon>Phaeodactylibacter</taxon>
    </lineage>
</organism>
<comment type="caution">
    <text evidence="10">The sequence shown here is derived from an EMBL/GenBank/DDBJ whole genome shotgun (WGS) entry which is preliminary data.</text>
</comment>
<dbReference type="Pfam" id="PF12704">
    <property type="entry name" value="MacB_PCD"/>
    <property type="match status" value="1"/>
</dbReference>
<dbReference type="EMBL" id="JPOS01000035">
    <property type="protein sequence ID" value="KGE87496.1"/>
    <property type="molecule type" value="Genomic_DNA"/>
</dbReference>
<keyword evidence="4 7" id="KW-1133">Transmembrane helix</keyword>
<dbReference type="InterPro" id="IPR050250">
    <property type="entry name" value="Macrolide_Exporter_MacB"/>
</dbReference>
<reference evidence="10 11" key="1">
    <citation type="journal article" date="2014" name="Int. J. Syst. Evol. Microbiol.">
        <title>Phaeodactylibacter xiamenensis gen. nov., sp. nov., a member of the family Saprospiraceae isolated from the marine alga Phaeodactylum tricornutum.</title>
        <authorList>
            <person name="Chen Z.Jr."/>
            <person name="Lei X."/>
            <person name="Lai Q."/>
            <person name="Li Y."/>
            <person name="Zhang B."/>
            <person name="Zhang J."/>
            <person name="Zhang H."/>
            <person name="Yang L."/>
            <person name="Zheng W."/>
            <person name="Tian Y."/>
            <person name="Yu Z."/>
            <person name="Xu H.Jr."/>
            <person name="Zheng T."/>
        </authorList>
    </citation>
    <scope>NUCLEOTIDE SEQUENCE [LARGE SCALE GENOMIC DNA]</scope>
    <source>
        <strain evidence="10 11">KD52</strain>
    </source>
</reference>
<protein>
    <submittedName>
        <fullName evidence="10">ABC transporter</fullName>
    </submittedName>
</protein>
<comment type="similarity">
    <text evidence="6">Belongs to the ABC-4 integral membrane protein family.</text>
</comment>
<feature type="transmembrane region" description="Helical" evidence="7">
    <location>
        <begin position="372"/>
        <end position="395"/>
    </location>
</feature>
<dbReference type="InterPro" id="IPR003838">
    <property type="entry name" value="ABC3_permease_C"/>
</dbReference>
<feature type="transmembrane region" description="Helical" evidence="7">
    <location>
        <begin position="333"/>
        <end position="366"/>
    </location>
</feature>
<dbReference type="Pfam" id="PF02687">
    <property type="entry name" value="FtsX"/>
    <property type="match status" value="1"/>
</dbReference>
<dbReference type="OrthoDB" id="9770036at2"/>
<proteinExistence type="inferred from homology"/>
<dbReference type="AlphaFoldDB" id="A0A098S613"/>
<evidence type="ECO:0000313" key="10">
    <source>
        <dbReference type="EMBL" id="KGE87496.1"/>
    </source>
</evidence>
<feature type="transmembrane region" description="Helical" evidence="7">
    <location>
        <begin position="21"/>
        <end position="42"/>
    </location>
</feature>
<sequence length="412" mass="44480">MSLRENITLALRTVRSNWLRAILTLMIIAFGIMALVGILTAIDVGINSLSDNLSNLGANTFDIEPRGEGVRGHRGGRREKIGEPISYDQALAFKEAYDFPARVSVSLPCSGTATIKRADEKTNPNVGLFGIDENYLESKGFELAAGRNFTYLESIRGGFIAIIGSEIVDELFKGQPEKAVGQYVHAGNIKLKVVGAMQSKGSSMGGNEDRRVLIPLQTGKRYYGSSRTNYNLMIAVNDANQIDIGTDYATAVFRNVRGLEAAQDNDFEITKSDSLIGLIRENTTYFRWAAVGIGLITLIGAAIGLMNIMLVSVTERTREIGISKAIGAKRSNILTQFLTEAVTISLIGGLIGIFLGVLAGNVVAIIASGSFLFPWAWVIIAIVTCTGVGLLSGLYPAMKASRLDPIESLRYE</sequence>
<keyword evidence="2" id="KW-1003">Cell membrane</keyword>
<feature type="domain" description="MacB-like periplasmic core" evidence="9">
    <location>
        <begin position="22"/>
        <end position="243"/>
    </location>
</feature>
<evidence type="ECO:0000256" key="4">
    <source>
        <dbReference type="ARBA" id="ARBA00022989"/>
    </source>
</evidence>
<gene>
    <name evidence="10" type="ORF">IX84_14905</name>
</gene>
<keyword evidence="3 7" id="KW-0812">Transmembrane</keyword>
<evidence type="ECO:0000256" key="1">
    <source>
        <dbReference type="ARBA" id="ARBA00004651"/>
    </source>
</evidence>
<dbReference type="Proteomes" id="UP000029736">
    <property type="component" value="Unassembled WGS sequence"/>
</dbReference>
<evidence type="ECO:0000313" key="11">
    <source>
        <dbReference type="Proteomes" id="UP000029736"/>
    </source>
</evidence>